<proteinExistence type="predicted"/>
<reference evidence="2" key="1">
    <citation type="journal article" date="2015" name="Nat. Genet.">
        <title>The genome and transcriptome of the zoonotic hookworm Ancylostoma ceylanicum identify infection-specific gene families.</title>
        <authorList>
            <person name="Schwarz E.M."/>
            <person name="Hu Y."/>
            <person name="Antoshechkin I."/>
            <person name="Miller M.M."/>
            <person name="Sternberg P.W."/>
            <person name="Aroian R.V."/>
        </authorList>
    </citation>
    <scope>NUCLEOTIDE SEQUENCE</scope>
    <source>
        <strain evidence="2">HY135</strain>
    </source>
</reference>
<accession>A0A016UDX2</accession>
<dbReference type="Proteomes" id="UP000024635">
    <property type="component" value="Unassembled WGS sequence"/>
</dbReference>
<gene>
    <name evidence="1" type="primary">Acey_s0045.g1106</name>
    <name evidence="1" type="ORF">Y032_0045g1106</name>
</gene>
<sequence length="90" mass="10235">MEYIDNVEIRQIFDNVSPKEMLDVLRVLAYNQASSLQFSSEEKRKLAGNPMATVYPAMVKPDMRAFDVRTTHASGINYTSDHSRLPLARS</sequence>
<keyword evidence="2" id="KW-1185">Reference proteome</keyword>
<evidence type="ECO:0000313" key="1">
    <source>
        <dbReference type="EMBL" id="EYC12818.1"/>
    </source>
</evidence>
<organism evidence="1 2">
    <name type="scientific">Ancylostoma ceylanicum</name>
    <dbReference type="NCBI Taxonomy" id="53326"/>
    <lineage>
        <taxon>Eukaryota</taxon>
        <taxon>Metazoa</taxon>
        <taxon>Ecdysozoa</taxon>
        <taxon>Nematoda</taxon>
        <taxon>Chromadorea</taxon>
        <taxon>Rhabditida</taxon>
        <taxon>Rhabditina</taxon>
        <taxon>Rhabditomorpha</taxon>
        <taxon>Strongyloidea</taxon>
        <taxon>Ancylostomatidae</taxon>
        <taxon>Ancylostomatinae</taxon>
        <taxon>Ancylostoma</taxon>
    </lineage>
</organism>
<dbReference type="AlphaFoldDB" id="A0A016UDX2"/>
<dbReference type="Pfam" id="PF07914">
    <property type="entry name" value="DUF1679"/>
    <property type="match status" value="1"/>
</dbReference>
<evidence type="ECO:0000313" key="2">
    <source>
        <dbReference type="Proteomes" id="UP000024635"/>
    </source>
</evidence>
<dbReference type="OrthoDB" id="5862279at2759"/>
<name>A0A016UDX2_9BILA</name>
<comment type="caution">
    <text evidence="1">The sequence shown here is derived from an EMBL/GenBank/DDBJ whole genome shotgun (WGS) entry which is preliminary data.</text>
</comment>
<protein>
    <submittedName>
        <fullName evidence="1">Uncharacterized protein</fullName>
    </submittedName>
</protein>
<dbReference type="InterPro" id="IPR012877">
    <property type="entry name" value="Dhs-27"/>
</dbReference>
<dbReference type="EMBL" id="JARK01001381">
    <property type="protein sequence ID" value="EYC12818.1"/>
    <property type="molecule type" value="Genomic_DNA"/>
</dbReference>